<evidence type="ECO:0000256" key="1">
    <source>
        <dbReference type="ARBA" id="ARBA00011730"/>
    </source>
</evidence>
<keyword evidence="3" id="KW-0479">Metal-binding</keyword>
<evidence type="ECO:0000256" key="2">
    <source>
        <dbReference type="ARBA" id="ARBA00015926"/>
    </source>
</evidence>
<feature type="domain" description="TFIIS-type" evidence="8">
    <location>
        <begin position="75"/>
        <end position="114"/>
    </location>
</feature>
<dbReference type="Pfam" id="PF01096">
    <property type="entry name" value="Zn_ribbon_TFIIS"/>
    <property type="match status" value="1"/>
</dbReference>
<dbReference type="GO" id="GO:0003899">
    <property type="term" value="F:DNA-directed RNA polymerase activity"/>
    <property type="evidence" value="ECO:0007669"/>
    <property type="project" value="InterPro"/>
</dbReference>
<dbReference type="GO" id="GO:0005665">
    <property type="term" value="C:RNA polymerase II, core complex"/>
    <property type="evidence" value="ECO:0007669"/>
    <property type="project" value="TreeGrafter"/>
</dbReference>
<proteinExistence type="predicted"/>
<evidence type="ECO:0000259" key="8">
    <source>
        <dbReference type="Pfam" id="PF01096"/>
    </source>
</evidence>
<evidence type="ECO:0000313" key="10">
    <source>
        <dbReference type="Proteomes" id="UP000812966"/>
    </source>
</evidence>
<feature type="compositionally biased region" description="Basic and acidic residues" evidence="7">
    <location>
        <begin position="120"/>
        <end position="137"/>
    </location>
</feature>
<dbReference type="InterPro" id="IPR001222">
    <property type="entry name" value="Znf_TFIIS"/>
</dbReference>
<dbReference type="PANTHER" id="PTHR11239:SF1">
    <property type="entry name" value="DNA-DIRECTED RNA POLYMERASE II SUBUNIT RPB9"/>
    <property type="match status" value="1"/>
</dbReference>
<evidence type="ECO:0000256" key="6">
    <source>
        <dbReference type="ARBA" id="ARBA00042129"/>
    </source>
</evidence>
<feature type="compositionally biased region" description="Acidic residues" evidence="7">
    <location>
        <begin position="185"/>
        <end position="194"/>
    </location>
</feature>
<dbReference type="GO" id="GO:0006367">
    <property type="term" value="P:transcription initiation at RNA polymerase II promoter"/>
    <property type="evidence" value="ECO:0007669"/>
    <property type="project" value="TreeGrafter"/>
</dbReference>
<organism evidence="9 10">
    <name type="scientific">Filobasidium floriforme</name>
    <dbReference type="NCBI Taxonomy" id="5210"/>
    <lineage>
        <taxon>Eukaryota</taxon>
        <taxon>Fungi</taxon>
        <taxon>Dikarya</taxon>
        <taxon>Basidiomycota</taxon>
        <taxon>Agaricomycotina</taxon>
        <taxon>Tremellomycetes</taxon>
        <taxon>Filobasidiales</taxon>
        <taxon>Filobasidiaceae</taxon>
        <taxon>Filobasidium</taxon>
    </lineage>
</organism>
<feature type="compositionally biased region" description="Basic and acidic residues" evidence="7">
    <location>
        <begin position="144"/>
        <end position="154"/>
    </location>
</feature>
<dbReference type="SUPFAM" id="SSF57783">
    <property type="entry name" value="Zinc beta-ribbon"/>
    <property type="match status" value="2"/>
</dbReference>
<name>A0A8K0JQ58_9TREE</name>
<evidence type="ECO:0000256" key="3">
    <source>
        <dbReference type="ARBA" id="ARBA00022723"/>
    </source>
</evidence>
<keyword evidence="4" id="KW-0863">Zinc-finger</keyword>
<dbReference type="PANTHER" id="PTHR11239">
    <property type="entry name" value="DNA-DIRECTED RNA POLYMERASE"/>
    <property type="match status" value="1"/>
</dbReference>
<dbReference type="EMBL" id="JABELV010000025">
    <property type="protein sequence ID" value="KAG7562827.1"/>
    <property type="molecule type" value="Genomic_DNA"/>
</dbReference>
<dbReference type="GO" id="GO:0006283">
    <property type="term" value="P:transcription-coupled nucleotide-excision repair"/>
    <property type="evidence" value="ECO:0007669"/>
    <property type="project" value="TreeGrafter"/>
</dbReference>
<dbReference type="InterPro" id="IPR012164">
    <property type="entry name" value="Rpa12/Rpb9/Rpc10/TFS"/>
</dbReference>
<keyword evidence="10" id="KW-1185">Reference proteome</keyword>
<accession>A0A8K0JQ58</accession>
<dbReference type="GO" id="GO:0008270">
    <property type="term" value="F:zinc ion binding"/>
    <property type="evidence" value="ECO:0007669"/>
    <property type="project" value="UniProtKB-KW"/>
</dbReference>
<evidence type="ECO:0000256" key="7">
    <source>
        <dbReference type="SAM" id="MobiDB-lite"/>
    </source>
</evidence>
<feature type="region of interest" description="Disordered" evidence="7">
    <location>
        <begin position="118"/>
        <end position="194"/>
    </location>
</feature>
<dbReference type="Gene3D" id="2.20.25.10">
    <property type="match status" value="2"/>
</dbReference>
<gene>
    <name evidence="9" type="ORF">FFLO_01782</name>
</gene>
<comment type="caution">
    <text evidence="9">The sequence shown here is derived from an EMBL/GenBank/DDBJ whole genome shotgun (WGS) entry which is preliminary data.</text>
</comment>
<protein>
    <recommendedName>
        <fullName evidence="2">DNA-directed RNA polymerase II subunit RPB9</fullName>
    </recommendedName>
    <alternativeName>
        <fullName evidence="6">DNA-directed RNA polymerase II subunit 9</fullName>
    </alternativeName>
</protein>
<evidence type="ECO:0000256" key="5">
    <source>
        <dbReference type="ARBA" id="ARBA00022833"/>
    </source>
</evidence>
<reference evidence="9" key="1">
    <citation type="submission" date="2020-04" db="EMBL/GenBank/DDBJ databases">
        <title>Analysis of mating type loci in Filobasidium floriforme.</title>
        <authorList>
            <person name="Nowrousian M."/>
        </authorList>
    </citation>
    <scope>NUCLEOTIDE SEQUENCE</scope>
    <source>
        <strain evidence="9">CBS 6242</strain>
    </source>
</reference>
<dbReference type="AlphaFoldDB" id="A0A8K0JQ58"/>
<evidence type="ECO:0000313" key="9">
    <source>
        <dbReference type="EMBL" id="KAG7562827.1"/>
    </source>
</evidence>
<keyword evidence="5" id="KW-0862">Zinc</keyword>
<dbReference type="Proteomes" id="UP000812966">
    <property type="component" value="Unassembled WGS sequence"/>
</dbReference>
<dbReference type="GO" id="GO:0001193">
    <property type="term" value="P:maintenance of transcriptional fidelity during transcription elongation by RNA polymerase II"/>
    <property type="evidence" value="ECO:0007669"/>
    <property type="project" value="TreeGrafter"/>
</dbReference>
<comment type="subunit">
    <text evidence="1">Component of the RNA polymerase II (Pol II) complex consisting of 12 subunits.</text>
</comment>
<evidence type="ECO:0000256" key="4">
    <source>
        <dbReference type="ARBA" id="ARBA00022771"/>
    </source>
</evidence>
<sequence>MPIKFCGDCSSLLYPKAGTDRRLHYVCKQCPFTMFTVNKEDNQIRRDELLSVVREKRGVTQDVELDPTLMRSRKQCPICHAESAVQFQDQSNEVMRKSTSMILFYKCLACKADFDDEESKESAKKDEQRLAREERIAAKNKKGGKPDAKPEGNAREQVLAARPTPAQGPPASIAQSGTGNMDVIDAVDSDDDDY</sequence>
<dbReference type="GO" id="GO:0003676">
    <property type="term" value="F:nucleic acid binding"/>
    <property type="evidence" value="ECO:0007669"/>
    <property type="project" value="InterPro"/>
</dbReference>